<reference evidence="3 5" key="2">
    <citation type="submission" date="2018-08" db="EMBL/GenBank/DDBJ databases">
        <title>Genetic Globetrotter - A new plasmid hitch-hiking vast phylogenetic and geographic distances.</title>
        <authorList>
            <person name="Vollmers J."/>
            <person name="Petersen J."/>
        </authorList>
    </citation>
    <scope>NUCLEOTIDE SEQUENCE [LARGE SCALE GENOMIC DNA]</scope>
    <source>
        <strain evidence="3 5">DSM 26383</strain>
    </source>
</reference>
<gene>
    <name evidence="3" type="ORF">RIdsm_02999</name>
    <name evidence="2" type="ORF">XM52_10580</name>
</gene>
<dbReference type="KEGG" id="rid:RIdsm_02999"/>
<keyword evidence="1" id="KW-0812">Transmembrane</keyword>
<evidence type="ECO:0000313" key="3">
    <source>
        <dbReference type="EMBL" id="QEW27188.1"/>
    </source>
</evidence>
<organism evidence="2 4">
    <name type="scientific">Roseovarius indicus</name>
    <dbReference type="NCBI Taxonomy" id="540747"/>
    <lineage>
        <taxon>Bacteria</taxon>
        <taxon>Pseudomonadati</taxon>
        <taxon>Pseudomonadota</taxon>
        <taxon>Alphaproteobacteria</taxon>
        <taxon>Rhodobacterales</taxon>
        <taxon>Roseobacteraceae</taxon>
        <taxon>Roseovarius</taxon>
    </lineage>
</organism>
<dbReference type="EMBL" id="CP031598">
    <property type="protein sequence ID" value="QEW27188.1"/>
    <property type="molecule type" value="Genomic_DNA"/>
</dbReference>
<feature type="transmembrane region" description="Helical" evidence="1">
    <location>
        <begin position="39"/>
        <end position="64"/>
    </location>
</feature>
<evidence type="ECO:0000256" key="1">
    <source>
        <dbReference type="SAM" id="Phobius"/>
    </source>
</evidence>
<evidence type="ECO:0000313" key="5">
    <source>
        <dbReference type="Proteomes" id="UP000325785"/>
    </source>
</evidence>
<dbReference type="AlphaFoldDB" id="A0A0T5P9H3"/>
<name>A0A0T5P9H3_9RHOB</name>
<reference evidence="2 4" key="1">
    <citation type="submission" date="2015-04" db="EMBL/GenBank/DDBJ databases">
        <title>The draft genome sequence of Roseovarius indicus B108T.</title>
        <authorList>
            <person name="Li G."/>
            <person name="Lai Q."/>
            <person name="Shao Z."/>
            <person name="Yan P."/>
        </authorList>
    </citation>
    <scope>NUCLEOTIDE SEQUENCE [LARGE SCALE GENOMIC DNA]</scope>
    <source>
        <strain evidence="2 4">B108</strain>
    </source>
</reference>
<dbReference type="Proteomes" id="UP000325785">
    <property type="component" value="Chromosome"/>
</dbReference>
<evidence type="ECO:0000313" key="4">
    <source>
        <dbReference type="Proteomes" id="UP000051401"/>
    </source>
</evidence>
<evidence type="ECO:0000313" key="2">
    <source>
        <dbReference type="EMBL" id="KRS17991.1"/>
    </source>
</evidence>
<proteinExistence type="predicted"/>
<sequence length="84" mass="9271">MTRPATRIGVLSLMVFALVAALFDDPMGVNWYFEPLHSALGAGIGQTFLGWFMVPGIAVEWFMFVQQPGGCFLQLLDPDTLVCF</sequence>
<dbReference type="STRING" id="540747.SAMN04488031_101346"/>
<protein>
    <submittedName>
        <fullName evidence="2">Uncharacterized protein</fullName>
    </submittedName>
</protein>
<dbReference type="PATRIC" id="fig|540747.5.peg.5041"/>
<dbReference type="EMBL" id="LAXI01000005">
    <property type="protein sequence ID" value="KRS17991.1"/>
    <property type="molecule type" value="Genomic_DNA"/>
</dbReference>
<accession>A0A0T5P9H3</accession>
<dbReference type="Proteomes" id="UP000051401">
    <property type="component" value="Unassembled WGS sequence"/>
</dbReference>
<keyword evidence="4" id="KW-1185">Reference proteome</keyword>
<dbReference type="RefSeq" id="WP_057816047.1">
    <property type="nucleotide sequence ID" value="NZ_CP031598.1"/>
</dbReference>
<keyword evidence="1" id="KW-0472">Membrane</keyword>
<keyword evidence="1" id="KW-1133">Transmembrane helix</keyword>